<keyword evidence="2 4" id="KW-0012">Acyltransferase</keyword>
<dbReference type="GO" id="GO:0035447">
    <property type="term" value="F:mycothiol synthase activity"/>
    <property type="evidence" value="ECO:0007669"/>
    <property type="project" value="UniProtKB-EC"/>
</dbReference>
<evidence type="ECO:0000259" key="3">
    <source>
        <dbReference type="PROSITE" id="PS51186"/>
    </source>
</evidence>
<accession>A0A1E3A0A3</accession>
<dbReference type="InterPro" id="IPR051556">
    <property type="entry name" value="N-term/lysine_N-AcTrnsfr"/>
</dbReference>
<name>A0A1E3A0A3_9FIRM</name>
<reference evidence="4 5" key="1">
    <citation type="submission" date="2016-07" db="EMBL/GenBank/DDBJ databases">
        <title>Characterization of isolates of Eisenbergiella tayi derived from blood cultures, using whole genome sequencing.</title>
        <authorList>
            <person name="Burdz T."/>
            <person name="Wiebe D."/>
            <person name="Huynh C."/>
            <person name="Bernard K."/>
        </authorList>
    </citation>
    <scope>NUCLEOTIDE SEQUENCE [LARGE SCALE GENOMIC DNA]</scope>
    <source>
        <strain evidence="4 5">NML 110608</strain>
    </source>
</reference>
<evidence type="ECO:0000256" key="2">
    <source>
        <dbReference type="ARBA" id="ARBA00023315"/>
    </source>
</evidence>
<sequence>MEIKIRKMDPSEYELLSDFLYEAIFQRDENNRLPREIIQEPALRIYIEDFGEKKHDHCLCAVADDVIVGAVWTRIIKGYGSVDDSIPEFAVSIRRGFRGNGIGTALMEQMIELLKREGCEKASLAVQKDNYAVRMYQKTGFSIIDENEEEYIMMIDLKENE</sequence>
<dbReference type="RefSeq" id="WP_069155175.1">
    <property type="nucleotide sequence ID" value="NZ_MCGH01000005.1"/>
</dbReference>
<feature type="domain" description="N-acetyltransferase" evidence="3">
    <location>
        <begin position="3"/>
        <end position="158"/>
    </location>
</feature>
<dbReference type="EMBL" id="MCGH01000005">
    <property type="protein sequence ID" value="ODM01917.1"/>
    <property type="molecule type" value="Genomic_DNA"/>
</dbReference>
<dbReference type="Gene3D" id="3.40.630.30">
    <property type="match status" value="1"/>
</dbReference>
<dbReference type="PROSITE" id="PS51186">
    <property type="entry name" value="GNAT"/>
    <property type="match status" value="1"/>
</dbReference>
<dbReference type="Pfam" id="PF00583">
    <property type="entry name" value="Acetyltransf_1"/>
    <property type="match status" value="1"/>
</dbReference>
<dbReference type="EC" id="2.3.1.189" evidence="4"/>
<evidence type="ECO:0000313" key="4">
    <source>
        <dbReference type="EMBL" id="ODM01917.1"/>
    </source>
</evidence>
<evidence type="ECO:0000256" key="1">
    <source>
        <dbReference type="ARBA" id="ARBA00022679"/>
    </source>
</evidence>
<comment type="caution">
    <text evidence="4">The sequence shown here is derived from an EMBL/GenBank/DDBJ whole genome shotgun (WGS) entry which is preliminary data.</text>
</comment>
<dbReference type="CDD" id="cd04301">
    <property type="entry name" value="NAT_SF"/>
    <property type="match status" value="1"/>
</dbReference>
<dbReference type="Proteomes" id="UP000094067">
    <property type="component" value="Unassembled WGS sequence"/>
</dbReference>
<keyword evidence="1 4" id="KW-0808">Transferase</keyword>
<dbReference type="GO" id="GO:0007064">
    <property type="term" value="P:mitotic sister chromatid cohesion"/>
    <property type="evidence" value="ECO:0007669"/>
    <property type="project" value="TreeGrafter"/>
</dbReference>
<dbReference type="InterPro" id="IPR016181">
    <property type="entry name" value="Acyl_CoA_acyltransferase"/>
</dbReference>
<proteinExistence type="predicted"/>
<evidence type="ECO:0000313" key="5">
    <source>
        <dbReference type="Proteomes" id="UP000094067"/>
    </source>
</evidence>
<organism evidence="4 5">
    <name type="scientific">Eisenbergiella tayi</name>
    <dbReference type="NCBI Taxonomy" id="1432052"/>
    <lineage>
        <taxon>Bacteria</taxon>
        <taxon>Bacillati</taxon>
        <taxon>Bacillota</taxon>
        <taxon>Clostridia</taxon>
        <taxon>Lachnospirales</taxon>
        <taxon>Lachnospiraceae</taxon>
        <taxon>Eisenbergiella</taxon>
    </lineage>
</organism>
<dbReference type="GO" id="GO:0031415">
    <property type="term" value="C:NatA complex"/>
    <property type="evidence" value="ECO:0007669"/>
    <property type="project" value="TreeGrafter"/>
</dbReference>
<dbReference type="PANTHER" id="PTHR42919:SF8">
    <property type="entry name" value="N-ALPHA-ACETYLTRANSFERASE 50"/>
    <property type="match status" value="1"/>
</dbReference>
<dbReference type="SUPFAM" id="SSF55729">
    <property type="entry name" value="Acyl-CoA N-acyltransferases (Nat)"/>
    <property type="match status" value="1"/>
</dbReference>
<dbReference type="PANTHER" id="PTHR42919">
    <property type="entry name" value="N-ALPHA-ACETYLTRANSFERASE"/>
    <property type="match status" value="1"/>
</dbReference>
<protein>
    <submittedName>
        <fullName evidence="4">Mycothiol acetyltransferase</fullName>
        <ecNumber evidence="4">2.3.1.189</ecNumber>
    </submittedName>
</protein>
<dbReference type="AlphaFoldDB" id="A0A1E3A0A3"/>
<dbReference type="InterPro" id="IPR000182">
    <property type="entry name" value="GNAT_dom"/>
</dbReference>
<dbReference type="PATRIC" id="fig|1432052.4.peg.6548"/>
<gene>
    <name evidence="4" type="primary">mshD_7</name>
    <name evidence="4" type="ORF">BEI61_05916</name>
</gene>